<dbReference type="AlphaFoldDB" id="A0AAV5JXZ0"/>
<sequence length="86" mass="9730">MAGFPFFFFGWLQREEMSRIGKWLAKKEGSRPILLFFFSPAPNKNPAIDTPPTWKKQTNFRICSALSSLSVPLAVCGCEFLGFLIP</sequence>
<name>A0AAV5JXZ0_9ROSI</name>
<keyword evidence="2" id="KW-1185">Reference proteome</keyword>
<evidence type="ECO:0000313" key="1">
    <source>
        <dbReference type="EMBL" id="GKV15570.1"/>
    </source>
</evidence>
<dbReference type="Proteomes" id="UP001054252">
    <property type="component" value="Unassembled WGS sequence"/>
</dbReference>
<gene>
    <name evidence="1" type="ORF">SLEP1_g26352</name>
</gene>
<reference evidence="1 2" key="1">
    <citation type="journal article" date="2021" name="Commun. Biol.">
        <title>The genome of Shorea leprosula (Dipterocarpaceae) highlights the ecological relevance of drought in aseasonal tropical rainforests.</title>
        <authorList>
            <person name="Ng K.K.S."/>
            <person name="Kobayashi M.J."/>
            <person name="Fawcett J.A."/>
            <person name="Hatakeyama M."/>
            <person name="Paape T."/>
            <person name="Ng C.H."/>
            <person name="Ang C.C."/>
            <person name="Tnah L.H."/>
            <person name="Lee C.T."/>
            <person name="Nishiyama T."/>
            <person name="Sese J."/>
            <person name="O'Brien M.J."/>
            <person name="Copetti D."/>
            <person name="Mohd Noor M.I."/>
            <person name="Ong R.C."/>
            <person name="Putra M."/>
            <person name="Sireger I.Z."/>
            <person name="Indrioko S."/>
            <person name="Kosugi Y."/>
            <person name="Izuno A."/>
            <person name="Isagi Y."/>
            <person name="Lee S.L."/>
            <person name="Shimizu K.K."/>
        </authorList>
    </citation>
    <scope>NUCLEOTIDE SEQUENCE [LARGE SCALE GENOMIC DNA]</scope>
    <source>
        <strain evidence="1">214</strain>
    </source>
</reference>
<comment type="caution">
    <text evidence="1">The sequence shown here is derived from an EMBL/GenBank/DDBJ whole genome shotgun (WGS) entry which is preliminary data.</text>
</comment>
<organism evidence="1 2">
    <name type="scientific">Rubroshorea leprosula</name>
    <dbReference type="NCBI Taxonomy" id="152421"/>
    <lineage>
        <taxon>Eukaryota</taxon>
        <taxon>Viridiplantae</taxon>
        <taxon>Streptophyta</taxon>
        <taxon>Embryophyta</taxon>
        <taxon>Tracheophyta</taxon>
        <taxon>Spermatophyta</taxon>
        <taxon>Magnoliopsida</taxon>
        <taxon>eudicotyledons</taxon>
        <taxon>Gunneridae</taxon>
        <taxon>Pentapetalae</taxon>
        <taxon>rosids</taxon>
        <taxon>malvids</taxon>
        <taxon>Malvales</taxon>
        <taxon>Dipterocarpaceae</taxon>
        <taxon>Rubroshorea</taxon>
    </lineage>
</organism>
<dbReference type="EMBL" id="BPVZ01000043">
    <property type="protein sequence ID" value="GKV15570.1"/>
    <property type="molecule type" value="Genomic_DNA"/>
</dbReference>
<evidence type="ECO:0000313" key="2">
    <source>
        <dbReference type="Proteomes" id="UP001054252"/>
    </source>
</evidence>
<accession>A0AAV5JXZ0</accession>
<protein>
    <submittedName>
        <fullName evidence="1">Uncharacterized protein</fullName>
    </submittedName>
</protein>
<proteinExistence type="predicted"/>